<keyword evidence="3" id="KW-1185">Reference proteome</keyword>
<dbReference type="Proteomes" id="UP000247702">
    <property type="component" value="Unassembled WGS sequence"/>
</dbReference>
<dbReference type="AlphaFoldDB" id="A0A2Z6Q5V8"/>
<gene>
    <name evidence="2" type="ORF">RclHR1_11500010</name>
</gene>
<keyword evidence="1" id="KW-0472">Membrane</keyword>
<feature type="transmembrane region" description="Helical" evidence="1">
    <location>
        <begin position="111"/>
        <end position="129"/>
    </location>
</feature>
<keyword evidence="1" id="KW-0812">Transmembrane</keyword>
<protein>
    <submittedName>
        <fullName evidence="2">Uncharacterized protein</fullName>
    </submittedName>
</protein>
<keyword evidence="1" id="KW-1133">Transmembrane helix</keyword>
<sequence length="138" mass="15512">MSYNDVSLYPPPYNATCARPGCQNPSLYDNGAAYLFCSVACATLYQRDMALTRCRNPACLRQFCNDLVNTCPYCSTPSISIPVPIPVHEDSPLLTHQYNDEGDPGDPCKCFLILILLLFIYFIYNFCFIEDNEGVILD</sequence>
<evidence type="ECO:0000313" key="2">
    <source>
        <dbReference type="EMBL" id="GBB84935.1"/>
    </source>
</evidence>
<evidence type="ECO:0000313" key="3">
    <source>
        <dbReference type="Proteomes" id="UP000247702"/>
    </source>
</evidence>
<reference evidence="2 3" key="1">
    <citation type="submission" date="2017-11" db="EMBL/GenBank/DDBJ databases">
        <title>The genome of Rhizophagus clarus HR1 reveals common genetic basis of auxotrophy among arbuscular mycorrhizal fungi.</title>
        <authorList>
            <person name="Kobayashi Y."/>
        </authorList>
    </citation>
    <scope>NUCLEOTIDE SEQUENCE [LARGE SCALE GENOMIC DNA]</scope>
    <source>
        <strain evidence="2 3">HR1</strain>
    </source>
</reference>
<evidence type="ECO:0000256" key="1">
    <source>
        <dbReference type="SAM" id="Phobius"/>
    </source>
</evidence>
<comment type="caution">
    <text evidence="2">The sequence shown here is derived from an EMBL/GenBank/DDBJ whole genome shotgun (WGS) entry which is preliminary data.</text>
</comment>
<dbReference type="EMBL" id="BEXD01000170">
    <property type="protein sequence ID" value="GBB84935.1"/>
    <property type="molecule type" value="Genomic_DNA"/>
</dbReference>
<accession>A0A2Z6Q5V8</accession>
<name>A0A2Z6Q5V8_9GLOM</name>
<proteinExistence type="predicted"/>
<organism evidence="2 3">
    <name type="scientific">Rhizophagus clarus</name>
    <dbReference type="NCBI Taxonomy" id="94130"/>
    <lineage>
        <taxon>Eukaryota</taxon>
        <taxon>Fungi</taxon>
        <taxon>Fungi incertae sedis</taxon>
        <taxon>Mucoromycota</taxon>
        <taxon>Glomeromycotina</taxon>
        <taxon>Glomeromycetes</taxon>
        <taxon>Glomerales</taxon>
        <taxon>Glomeraceae</taxon>
        <taxon>Rhizophagus</taxon>
    </lineage>
</organism>